<organism evidence="2 3">
    <name type="scientific">Exiguobacterium mexicanum</name>
    <dbReference type="NCBI Taxonomy" id="340146"/>
    <lineage>
        <taxon>Bacteria</taxon>
        <taxon>Bacillati</taxon>
        <taxon>Bacillota</taxon>
        <taxon>Bacilli</taxon>
        <taxon>Bacillales</taxon>
        <taxon>Bacillales Family XII. Incertae Sedis</taxon>
        <taxon>Exiguobacterium</taxon>
    </lineage>
</organism>
<proteinExistence type="predicted"/>
<keyword evidence="2" id="KW-0645">Protease</keyword>
<evidence type="ECO:0000313" key="2">
    <source>
        <dbReference type="EMBL" id="MDL5376200.1"/>
    </source>
</evidence>
<sequence>MADSGRVGYNRPRYFKEVNPMTVTVIRHKRRKRAAFFVTPDGIELRIPARLPNRVVETILSNHAGWIAERLAALPKRDVLPDDRLLLHGETFPLIKCDSETTFRFDGERFYCPLAWDESSLREAYVAWLRERALTYVTTRAPHYERMLGVKANRIRIGHQKTRWGSCSSTGTISINVRLMLAPKEVMDYVIAHEWAHLVHFDHSKAFWSTLASVYPDVTGAMAWLKQYGHTLQIKKTN</sequence>
<dbReference type="Proteomes" id="UP001230807">
    <property type="component" value="Unassembled WGS sequence"/>
</dbReference>
<dbReference type="PANTHER" id="PTHR30399:SF1">
    <property type="entry name" value="UTP PYROPHOSPHATASE"/>
    <property type="match status" value="1"/>
</dbReference>
<keyword evidence="2" id="KW-0378">Hydrolase</keyword>
<dbReference type="EMBL" id="JASWER010000001">
    <property type="protein sequence ID" value="MDL5376200.1"/>
    <property type="molecule type" value="Genomic_DNA"/>
</dbReference>
<reference evidence="2 3" key="1">
    <citation type="submission" date="2023-06" db="EMBL/GenBank/DDBJ databases">
        <title>Influencing factors and mechanism of Cr(VI) reduction by facultative anaerobic Exiguobacterium sp. PY14.</title>
        <authorList>
            <person name="Zou L."/>
        </authorList>
    </citation>
    <scope>NUCLEOTIDE SEQUENCE [LARGE SCALE GENOMIC DNA]</scope>
    <source>
        <strain evidence="2 3">PY14</strain>
    </source>
</reference>
<gene>
    <name evidence="2" type="ORF">QR695_04160</name>
</gene>
<evidence type="ECO:0000313" key="3">
    <source>
        <dbReference type="Proteomes" id="UP001230807"/>
    </source>
</evidence>
<keyword evidence="3" id="KW-1185">Reference proteome</keyword>
<comment type="caution">
    <text evidence="2">The sequence shown here is derived from an EMBL/GenBank/DDBJ whole genome shotgun (WGS) entry which is preliminary data.</text>
</comment>
<evidence type="ECO:0000259" key="1">
    <source>
        <dbReference type="Pfam" id="PF01863"/>
    </source>
</evidence>
<name>A0ABT7MLJ4_9BACL</name>
<dbReference type="Pfam" id="PF01863">
    <property type="entry name" value="YgjP-like"/>
    <property type="match status" value="1"/>
</dbReference>
<protein>
    <submittedName>
        <fullName evidence="2">SprT family zinc-dependent metalloprotease</fullName>
        <ecNumber evidence="2">3.4.-.-</ecNumber>
    </submittedName>
</protein>
<dbReference type="CDD" id="cd07344">
    <property type="entry name" value="M48_yhfN_like"/>
    <property type="match status" value="1"/>
</dbReference>
<dbReference type="InterPro" id="IPR053136">
    <property type="entry name" value="UTP_pyrophosphatase-like"/>
</dbReference>
<dbReference type="EC" id="3.4.-.-" evidence="2"/>
<feature type="domain" description="YgjP-like metallopeptidase" evidence="1">
    <location>
        <begin position="33"/>
        <end position="227"/>
    </location>
</feature>
<keyword evidence="2" id="KW-0482">Metalloprotease</keyword>
<dbReference type="PANTHER" id="PTHR30399">
    <property type="entry name" value="UNCHARACTERIZED PROTEIN YGJP"/>
    <property type="match status" value="1"/>
</dbReference>
<dbReference type="InterPro" id="IPR002725">
    <property type="entry name" value="YgjP-like_metallopeptidase"/>
</dbReference>
<accession>A0ABT7MLJ4</accession>
<dbReference type="Gene3D" id="3.30.2010.10">
    <property type="entry name" value="Metalloproteases ('zincins'), catalytic domain"/>
    <property type="match status" value="1"/>
</dbReference>
<dbReference type="GO" id="GO:0008237">
    <property type="term" value="F:metallopeptidase activity"/>
    <property type="evidence" value="ECO:0007669"/>
    <property type="project" value="UniProtKB-KW"/>
</dbReference>